<proteinExistence type="predicted"/>
<accession>A0ACC0PHQ6</accession>
<dbReference type="EMBL" id="CM046390">
    <property type="protein sequence ID" value="KAI8564975.1"/>
    <property type="molecule type" value="Genomic_DNA"/>
</dbReference>
<sequence length="154" mass="17164">MVQKKVALMIVPVIPVFCITATISAFVFHNHHHRKVFVGSVGFVATVAMISSPLVVMKQVIQTKSVEYMPFYLSFFSFLASSLWLAYGLLSHDVVLASPNFVGTPSGILQLVLYFTYRNKGIMEEAHSSDTENNGEKTKQQLQFMATEDNNGKI</sequence>
<evidence type="ECO:0000313" key="2">
    <source>
        <dbReference type="Proteomes" id="UP001062846"/>
    </source>
</evidence>
<gene>
    <name evidence="1" type="ORF">RHMOL_Rhmol03G0224600</name>
</gene>
<dbReference type="Proteomes" id="UP001062846">
    <property type="component" value="Chromosome 3"/>
</dbReference>
<organism evidence="1 2">
    <name type="scientific">Rhododendron molle</name>
    <name type="common">Chinese azalea</name>
    <name type="synonym">Azalea mollis</name>
    <dbReference type="NCBI Taxonomy" id="49168"/>
    <lineage>
        <taxon>Eukaryota</taxon>
        <taxon>Viridiplantae</taxon>
        <taxon>Streptophyta</taxon>
        <taxon>Embryophyta</taxon>
        <taxon>Tracheophyta</taxon>
        <taxon>Spermatophyta</taxon>
        <taxon>Magnoliopsida</taxon>
        <taxon>eudicotyledons</taxon>
        <taxon>Gunneridae</taxon>
        <taxon>Pentapetalae</taxon>
        <taxon>asterids</taxon>
        <taxon>Ericales</taxon>
        <taxon>Ericaceae</taxon>
        <taxon>Ericoideae</taxon>
        <taxon>Rhodoreae</taxon>
        <taxon>Rhododendron</taxon>
    </lineage>
</organism>
<keyword evidence="2" id="KW-1185">Reference proteome</keyword>
<reference evidence="1" key="1">
    <citation type="submission" date="2022-02" db="EMBL/GenBank/DDBJ databases">
        <title>Plant Genome Project.</title>
        <authorList>
            <person name="Zhang R.-G."/>
        </authorList>
    </citation>
    <scope>NUCLEOTIDE SEQUENCE</scope>
    <source>
        <strain evidence="1">AT1</strain>
    </source>
</reference>
<comment type="caution">
    <text evidence="1">The sequence shown here is derived from an EMBL/GenBank/DDBJ whole genome shotgun (WGS) entry which is preliminary data.</text>
</comment>
<name>A0ACC0PHQ6_RHOML</name>
<protein>
    <submittedName>
        <fullName evidence="1">Uncharacterized protein</fullName>
    </submittedName>
</protein>
<evidence type="ECO:0000313" key="1">
    <source>
        <dbReference type="EMBL" id="KAI8564975.1"/>
    </source>
</evidence>